<evidence type="ECO:0000259" key="7">
    <source>
        <dbReference type="Pfam" id="PF21365"/>
    </source>
</evidence>
<keyword evidence="5" id="KW-1133">Transmembrane helix</keyword>
<dbReference type="GO" id="GO:0004553">
    <property type="term" value="F:hydrolase activity, hydrolyzing O-glycosyl compounds"/>
    <property type="evidence" value="ECO:0007669"/>
    <property type="project" value="InterPro"/>
</dbReference>
<evidence type="ECO:0000259" key="6">
    <source>
        <dbReference type="Pfam" id="PF01055"/>
    </source>
</evidence>
<comment type="caution">
    <text evidence="8">The sequence shown here is derived from an EMBL/GenBank/DDBJ whole genome shotgun (WGS) entry which is preliminary data.</text>
</comment>
<dbReference type="CDD" id="cd06592">
    <property type="entry name" value="GH31_NET37"/>
    <property type="match status" value="1"/>
</dbReference>
<dbReference type="AlphaFoldDB" id="A0AAN8JKD6"/>
<keyword evidence="5" id="KW-0812">Transmembrane</keyword>
<dbReference type="Gene3D" id="2.60.40.1180">
    <property type="entry name" value="Golgi alpha-mannosidase II"/>
    <property type="match status" value="1"/>
</dbReference>
<keyword evidence="9" id="KW-1185">Reference proteome</keyword>
<name>A0AAN8JKD6_PATCE</name>
<evidence type="ECO:0000256" key="3">
    <source>
        <dbReference type="ARBA" id="ARBA00023295"/>
    </source>
</evidence>
<dbReference type="PANTHER" id="PTHR43053:SF4">
    <property type="entry name" value="MYOGENESIS-REGULATING GLYCOSIDASE"/>
    <property type="match status" value="1"/>
</dbReference>
<dbReference type="Gene3D" id="3.20.20.80">
    <property type="entry name" value="Glycosidases"/>
    <property type="match status" value="1"/>
</dbReference>
<sequence>MSETGGRKVLIVIVLVILGIALIGGITAWVLSVQSIGESDPVKPQKLGDADVDFTGTPTLKVGRYTQGRIGIGITNSLSYTSCSSDNNICVTWTGDRKLEMTTLQEDGISCYNVIWTALSSVSQELKDCFNMDGHWYGGFQDFNQNWPMNAIQQKMDAYVAQDSYAKMYGGVLERYFVTSLGVGLYIDPEVPLYLSLNENNSSQICLLAKYGKYPYINNNNSLPFLNYSLCYANNIKQIHDYMSKKYIPNPTDTPGVNLFKSPIWSTWAMYKKDIDQNQLEDFANDILSNGFSHSQIELDDDWTFQYGDMDFNTTKFPDPAGMVGRLGDRGFRVTIWLHPFFNLDSNSFLEGAQNGYLVRQLDSKQPALVSWWRGDLAGILDVTNPMAVEWYLNKTQRLKDMYNISSFKFDAGEVNWLPKVYSVNTTYRNPDVYTQKWAELAFEADKDLRIQEVRVGARTQHLPIFVRMLDRDSSWTRDNGLRTLIPCALTFGIIGYPFVLPDMIGGNAYDNSSGLEARNYPDAELFIRWLQVNTFMPSMQFSVPPWIYNNSTLTTISRNFVELHESYISTFLNLARESVVNGNPIVRPLWWIAPQDANTFTIDDQFLLGNDILVAPVVNKGATSRDIYLPSGNWLDKLRNVNIQGGRWLTNYTAEIHELPYFTKII</sequence>
<organism evidence="8 9">
    <name type="scientific">Patella caerulea</name>
    <name type="common">Rayed Mediterranean limpet</name>
    <dbReference type="NCBI Taxonomy" id="87958"/>
    <lineage>
        <taxon>Eukaryota</taxon>
        <taxon>Metazoa</taxon>
        <taxon>Spiralia</taxon>
        <taxon>Lophotrochozoa</taxon>
        <taxon>Mollusca</taxon>
        <taxon>Gastropoda</taxon>
        <taxon>Patellogastropoda</taxon>
        <taxon>Patelloidea</taxon>
        <taxon>Patellidae</taxon>
        <taxon>Patella</taxon>
    </lineage>
</organism>
<dbReference type="Pfam" id="PF21365">
    <property type="entry name" value="Glyco_hydro_31_3rd"/>
    <property type="match status" value="1"/>
</dbReference>
<evidence type="ECO:0000256" key="5">
    <source>
        <dbReference type="SAM" id="Phobius"/>
    </source>
</evidence>
<dbReference type="EMBL" id="JAZGQO010000010">
    <property type="protein sequence ID" value="KAK6176284.1"/>
    <property type="molecule type" value="Genomic_DNA"/>
</dbReference>
<evidence type="ECO:0000256" key="4">
    <source>
        <dbReference type="RuleBase" id="RU361185"/>
    </source>
</evidence>
<proteinExistence type="inferred from homology"/>
<gene>
    <name evidence="8" type="ORF">SNE40_014595</name>
</gene>
<dbReference type="Proteomes" id="UP001347796">
    <property type="component" value="Unassembled WGS sequence"/>
</dbReference>
<dbReference type="SUPFAM" id="SSF51445">
    <property type="entry name" value="(Trans)glycosidases"/>
    <property type="match status" value="1"/>
</dbReference>
<dbReference type="InterPro" id="IPR000322">
    <property type="entry name" value="Glyco_hydro_31_TIM"/>
</dbReference>
<dbReference type="InterPro" id="IPR050985">
    <property type="entry name" value="Alpha-glycosidase_related"/>
</dbReference>
<dbReference type="InterPro" id="IPR048395">
    <property type="entry name" value="Glyco_hydro_31_C"/>
</dbReference>
<dbReference type="PANTHER" id="PTHR43053">
    <property type="entry name" value="GLYCOSIDASE FAMILY 31"/>
    <property type="match status" value="1"/>
</dbReference>
<feature type="domain" description="Glycoside hydrolase family 31 TIM barrel" evidence="6">
    <location>
        <begin position="266"/>
        <end position="565"/>
    </location>
</feature>
<keyword evidence="2 4" id="KW-0378">Hydrolase</keyword>
<dbReference type="Pfam" id="PF01055">
    <property type="entry name" value="Glyco_hydro_31_2nd"/>
    <property type="match status" value="1"/>
</dbReference>
<feature type="transmembrane region" description="Helical" evidence="5">
    <location>
        <begin position="9"/>
        <end position="31"/>
    </location>
</feature>
<comment type="similarity">
    <text evidence="1 4">Belongs to the glycosyl hydrolase 31 family.</text>
</comment>
<reference evidence="8 9" key="1">
    <citation type="submission" date="2024-01" db="EMBL/GenBank/DDBJ databases">
        <title>The genome of the rayed Mediterranean limpet Patella caerulea (Linnaeus, 1758).</title>
        <authorList>
            <person name="Anh-Thu Weber A."/>
            <person name="Halstead-Nussloch G."/>
        </authorList>
    </citation>
    <scope>NUCLEOTIDE SEQUENCE [LARGE SCALE GENOMIC DNA]</scope>
    <source>
        <strain evidence="8">AATW-2023a</strain>
        <tissue evidence="8">Whole specimen</tissue>
    </source>
</reference>
<evidence type="ECO:0000256" key="2">
    <source>
        <dbReference type="ARBA" id="ARBA00022801"/>
    </source>
</evidence>
<dbReference type="GO" id="GO:0005975">
    <property type="term" value="P:carbohydrate metabolic process"/>
    <property type="evidence" value="ECO:0007669"/>
    <property type="project" value="InterPro"/>
</dbReference>
<accession>A0AAN8JKD6</accession>
<keyword evidence="3 4" id="KW-0326">Glycosidase</keyword>
<evidence type="ECO:0000313" key="9">
    <source>
        <dbReference type="Proteomes" id="UP001347796"/>
    </source>
</evidence>
<feature type="domain" description="Glycosyl hydrolase family 31 C-terminal" evidence="7">
    <location>
        <begin position="583"/>
        <end position="665"/>
    </location>
</feature>
<evidence type="ECO:0000256" key="1">
    <source>
        <dbReference type="ARBA" id="ARBA00007806"/>
    </source>
</evidence>
<evidence type="ECO:0000313" key="8">
    <source>
        <dbReference type="EMBL" id="KAK6176284.1"/>
    </source>
</evidence>
<dbReference type="SUPFAM" id="SSF51011">
    <property type="entry name" value="Glycosyl hydrolase domain"/>
    <property type="match status" value="1"/>
</dbReference>
<protein>
    <submittedName>
        <fullName evidence="8">Uncharacterized protein</fullName>
    </submittedName>
</protein>
<dbReference type="InterPro" id="IPR017853">
    <property type="entry name" value="GH"/>
</dbReference>
<dbReference type="InterPro" id="IPR013780">
    <property type="entry name" value="Glyco_hydro_b"/>
</dbReference>
<keyword evidence="5" id="KW-0472">Membrane</keyword>